<sequence>MATLYTVSFKRTVLATLIGLCLSRYAFALQELSDDGLSATTGEGIAILPTNTFMILRAAGPNETQNALLNDRTKDTGYIHYLPVGGLTSIVQDTNKDGYVSDGVTAIGGSVRPVDHSVGKADLYLYGLALSKNANNDVNSRFDSGLTGLIANAAIASWGSAQNPWIFKTTTAKNVPNFSAANCTGASDLSCQITYLNLEAPLYDITRPTTAEAGADAYNLKLAFWTDAFVRDQSKAEGSVDQFNLGENFGTTAAGRANRLRLQAIWNGFSINGSNLQMFQTLNGATNTKGMSSFYNNTLGLAGVLRFNSGDGANLKATMTDTTTSSIGTTSAWTTISNGQDTTFGTSKTASTGNCGNASTGNFTATAGSAGCKYIVQNQKRTDTQTRTRTWTAPNVQGVLRLSTRETADTDRLATPATGGASPNFASNEGLYIYNLNANLVLGSLYQPVILGSDGKNLSLEIARIPNKPEIYKKIYTDYSGTDATYLGSTCNIYQCGTSDIANYQGGSPRTDYSASALSNKKLATHSSISIGTVYSPDGGKTLLAFKGDASNDAIGISFGGPLQNNTLTTTTSNTAIQVRYAERAMSTSTWLQSSRCTGTNIWGTCNSTSDTTGYLYQWQYDNGTSLVNSANGWTATPTSAASCNGGSGSCNNVSGTTPIYGTVANRTWSDTNLNGGAWKSTSSAAVNAFIGASNGTTGYVIPATNTAPIPNVASPSPSTNFGSAVIDGLLIQHMKITTTGL</sequence>
<dbReference type="AlphaFoldDB" id="N8ZX15"/>
<dbReference type="OrthoDB" id="6074716at2"/>
<dbReference type="RefSeq" id="WP_004881240.1">
    <property type="nucleotide sequence ID" value="NZ_AKIQ01000003.1"/>
</dbReference>
<organism evidence="1 2">
    <name type="scientific">Acinetobacter venetianus (strain ATCC 31012 / DSM 23050 / BCRC 14357 / CCUG 45561 / CIP 110063 / KCTC 2702 / LMG 19082 / RAG-1)</name>
    <dbReference type="NCBI Taxonomy" id="1191460"/>
    <lineage>
        <taxon>Bacteria</taxon>
        <taxon>Pseudomonadati</taxon>
        <taxon>Pseudomonadota</taxon>
        <taxon>Gammaproteobacteria</taxon>
        <taxon>Moraxellales</taxon>
        <taxon>Moraxellaceae</taxon>
        <taxon>Acinetobacter</taxon>
    </lineage>
</organism>
<evidence type="ECO:0000313" key="2">
    <source>
        <dbReference type="Proteomes" id="UP000018445"/>
    </source>
</evidence>
<protein>
    <submittedName>
        <fullName evidence="1">Uncharacterized protein</fullName>
    </submittedName>
</protein>
<evidence type="ECO:0000313" key="1">
    <source>
        <dbReference type="EMBL" id="ENV36318.1"/>
    </source>
</evidence>
<reference evidence="1 2" key="1">
    <citation type="submission" date="2013-02" db="EMBL/GenBank/DDBJ databases">
        <title>The Genome Sequence of Acinetobacter venetianus CIP 110063.</title>
        <authorList>
            <consortium name="The Broad Institute Genome Sequencing Platform"/>
            <consortium name="The Broad Institute Genome Sequencing Center for Infectious Disease"/>
            <person name="Cerqueira G."/>
            <person name="Feldgarden M."/>
            <person name="Courvalin P."/>
            <person name="Perichon B."/>
            <person name="Grillot-Courvalin C."/>
            <person name="Clermont D."/>
            <person name="Rocha E."/>
            <person name="Yoon E.-J."/>
            <person name="Nemec A."/>
            <person name="Walker B."/>
            <person name="Young S.K."/>
            <person name="Zeng Q."/>
            <person name="Gargeya S."/>
            <person name="Fitzgerald M."/>
            <person name="Haas B."/>
            <person name="Abouelleil A."/>
            <person name="Alvarado L."/>
            <person name="Arachchi H.M."/>
            <person name="Berlin A.M."/>
            <person name="Chapman S.B."/>
            <person name="Dewar J."/>
            <person name="Goldberg J."/>
            <person name="Griggs A."/>
            <person name="Gujja S."/>
            <person name="Hansen M."/>
            <person name="Howarth C."/>
            <person name="Imamovic A."/>
            <person name="Larimer J."/>
            <person name="McCowan C."/>
            <person name="Murphy C."/>
            <person name="Neiman D."/>
            <person name="Pearson M."/>
            <person name="Priest M."/>
            <person name="Roberts A."/>
            <person name="Saif S."/>
            <person name="Shea T."/>
            <person name="Sisk P."/>
            <person name="Sykes S."/>
            <person name="Wortman J."/>
            <person name="Nusbaum C."/>
            <person name="Birren B."/>
        </authorList>
    </citation>
    <scope>NUCLEOTIDE SEQUENCE [LARGE SCALE GENOMIC DNA]</scope>
    <source>
        <strain evidence="2">ATCC 31012 / DSM 23050 / BCRC 14357 / CCUG 45561 / CIP 110063 / KCTC 2702 / LMG 19082 / RAG-1</strain>
    </source>
</reference>
<dbReference type="GeneID" id="58195688"/>
<dbReference type="PATRIC" id="fig|1191460.12.peg.2841"/>
<keyword evidence="2" id="KW-1185">Reference proteome</keyword>
<name>N8ZX15_ACIVR</name>
<dbReference type="Proteomes" id="UP000018445">
    <property type="component" value="Unassembled WGS sequence"/>
</dbReference>
<accession>N8ZX15</accession>
<dbReference type="eggNOG" id="ENOG50328U3">
    <property type="taxonomic scope" value="Bacteria"/>
</dbReference>
<proteinExistence type="predicted"/>
<gene>
    <name evidence="1" type="ORF">F959_02848</name>
</gene>
<dbReference type="EMBL" id="APPO01000019">
    <property type="protein sequence ID" value="ENV36318.1"/>
    <property type="molecule type" value="Genomic_DNA"/>
</dbReference>
<comment type="caution">
    <text evidence="1">The sequence shown here is derived from an EMBL/GenBank/DDBJ whole genome shotgun (WGS) entry which is preliminary data.</text>
</comment>
<dbReference type="HOGENOM" id="CLU_015757_0_0_6"/>